<keyword evidence="1" id="KW-0378">Hydrolase</keyword>
<evidence type="ECO:0000313" key="4">
    <source>
        <dbReference type="Proteomes" id="UP000076078"/>
    </source>
</evidence>
<proteinExistence type="predicted"/>
<dbReference type="OrthoDB" id="6079689at2759"/>
<dbReference type="EMBL" id="LODT01000037">
    <property type="protein sequence ID" value="KYQ89994.1"/>
    <property type="molecule type" value="Genomic_DNA"/>
</dbReference>
<keyword evidence="1" id="KW-0540">Nuclease</keyword>
<dbReference type="InterPro" id="IPR001130">
    <property type="entry name" value="TatD-like"/>
</dbReference>
<evidence type="ECO:0000256" key="2">
    <source>
        <dbReference type="SAM" id="MobiDB-lite"/>
    </source>
</evidence>
<dbReference type="Gene3D" id="3.20.20.140">
    <property type="entry name" value="Metal-dependent hydrolases"/>
    <property type="match status" value="1"/>
</dbReference>
<dbReference type="GO" id="GO:0005829">
    <property type="term" value="C:cytosol"/>
    <property type="evidence" value="ECO:0007669"/>
    <property type="project" value="TreeGrafter"/>
</dbReference>
<evidence type="ECO:0000256" key="1">
    <source>
        <dbReference type="ARBA" id="ARBA00022722"/>
    </source>
</evidence>
<name>A0A151Z881_TIELA</name>
<keyword evidence="4" id="KW-1185">Reference proteome</keyword>
<feature type="region of interest" description="Disordered" evidence="2">
    <location>
        <begin position="527"/>
        <end position="638"/>
    </location>
</feature>
<dbReference type="InterPro" id="IPR032466">
    <property type="entry name" value="Metal_Hydrolase"/>
</dbReference>
<feature type="compositionally biased region" description="Acidic residues" evidence="2">
    <location>
        <begin position="369"/>
        <end position="382"/>
    </location>
</feature>
<dbReference type="AlphaFoldDB" id="A0A151Z881"/>
<dbReference type="Proteomes" id="UP000076078">
    <property type="component" value="Unassembled WGS sequence"/>
</dbReference>
<sequence>MFRGTVDRAGTREGKKTSLRKTGKDKKTTSIDTKEEVLTRNKAVPQLVKEVHNGEAVIVDCGANLVNRHLESDLSNVIQRAVREGVCGMVIVTNDFEKSSNSLATSTLNPGVVYSVVGIHPSNISAKKMSDRLFTQLLQQLRVFSVDPHIVGLYAGLDYERDYGLKFPQEKFMKAQFALAQEMSLPMVLQDFGNGDALLEVMKDSRRTFDKGMIFNFQGSSSFLEKCLELDFYISFSGQICEVSDKGDQLRYLITVVPKNRILIISDSPNHTPQNIPDKFIRDSRNEPSNLVYVIQAAAKALNMKESDLKAQLLSNVKEFYNLSPTPTVTADNEDNEEENTTITTTDTNTTFKETKTTKLKPNKKVKEEDMESESEDEIDDESLQKMDKTILRLSEEDLKNLHYSCKKCRTKLFIAGDLVEHEEQSKVLDHNFVKQGGVGTNEQKKSVGCKSLFLPLREWMNIQEIYKDNQKIECPKCQTKLGSFSHGGEQCSCGMKLLESCRINKSRVDAVLLNAKGHIVDISSLNLNSDDESDSEDDLALSNRSKNKKGKKSKQGHIKKDNKRNLSNYRNKSDSVGVSSDKKKATLKTQKPAYVFGELSDSDDGNSEEEEETEKQTPKDKFGEMSDNSDDYEEDLE</sequence>
<dbReference type="OMA" id="HYSCKKC"/>
<dbReference type="InterPro" id="IPR050891">
    <property type="entry name" value="TatD-type_Hydrolase"/>
</dbReference>
<comment type="caution">
    <text evidence="3">The sequence shown here is derived from an EMBL/GenBank/DDBJ whole genome shotgun (WGS) entry which is preliminary data.</text>
</comment>
<organism evidence="3 4">
    <name type="scientific">Tieghemostelium lacteum</name>
    <name type="common">Slime mold</name>
    <name type="synonym">Dictyostelium lacteum</name>
    <dbReference type="NCBI Taxonomy" id="361077"/>
    <lineage>
        <taxon>Eukaryota</taxon>
        <taxon>Amoebozoa</taxon>
        <taxon>Evosea</taxon>
        <taxon>Eumycetozoa</taxon>
        <taxon>Dictyostelia</taxon>
        <taxon>Dictyosteliales</taxon>
        <taxon>Raperosteliaceae</taxon>
        <taxon>Tieghemostelium</taxon>
    </lineage>
</organism>
<gene>
    <name evidence="3" type="ORF">DLAC_08565</name>
</gene>
<dbReference type="PANTHER" id="PTHR10060">
    <property type="entry name" value="TATD FAMILY DEOXYRIBONUCLEASE"/>
    <property type="match status" value="1"/>
</dbReference>
<feature type="compositionally biased region" description="Acidic residues" evidence="2">
    <location>
        <begin position="601"/>
        <end position="614"/>
    </location>
</feature>
<dbReference type="GO" id="GO:0008310">
    <property type="term" value="F:single-stranded DNA 3'-5' DNA exonuclease activity"/>
    <property type="evidence" value="ECO:0007669"/>
    <property type="project" value="TreeGrafter"/>
</dbReference>
<evidence type="ECO:0000313" key="3">
    <source>
        <dbReference type="EMBL" id="KYQ89994.1"/>
    </source>
</evidence>
<feature type="compositionally biased region" description="Low complexity" evidence="2">
    <location>
        <begin position="341"/>
        <end position="352"/>
    </location>
</feature>
<feature type="compositionally biased region" description="Basic and acidic residues" evidence="2">
    <location>
        <begin position="615"/>
        <end position="625"/>
    </location>
</feature>
<feature type="region of interest" description="Disordered" evidence="2">
    <location>
        <begin position="325"/>
        <end position="382"/>
    </location>
</feature>
<dbReference type="InParanoid" id="A0A151Z881"/>
<feature type="compositionally biased region" description="Acidic residues" evidence="2">
    <location>
        <begin position="530"/>
        <end position="540"/>
    </location>
</feature>
<dbReference type="SUPFAM" id="SSF51556">
    <property type="entry name" value="Metallo-dependent hydrolases"/>
    <property type="match status" value="1"/>
</dbReference>
<feature type="region of interest" description="Disordered" evidence="2">
    <location>
        <begin position="1"/>
        <end position="31"/>
    </location>
</feature>
<dbReference type="PANTHER" id="PTHR10060:SF16">
    <property type="entry name" value="TATD-RELATED DEOXYRIBONUCLEASE"/>
    <property type="match status" value="1"/>
</dbReference>
<protein>
    <submittedName>
        <fullName evidence="3">TatD-related deoxyribonuclease</fullName>
    </submittedName>
</protein>
<feature type="compositionally biased region" description="Basic and acidic residues" evidence="2">
    <location>
        <begin position="1"/>
        <end position="16"/>
    </location>
</feature>
<feature type="compositionally biased region" description="Acidic residues" evidence="2">
    <location>
        <begin position="628"/>
        <end position="638"/>
    </location>
</feature>
<reference evidence="3 4" key="1">
    <citation type="submission" date="2015-12" db="EMBL/GenBank/DDBJ databases">
        <title>Dictyostelia acquired genes for synthesis and detection of signals that induce cell-type specialization by lateral gene transfer from prokaryotes.</title>
        <authorList>
            <person name="Gloeckner G."/>
            <person name="Schaap P."/>
        </authorList>
    </citation>
    <scope>NUCLEOTIDE SEQUENCE [LARGE SCALE GENOMIC DNA]</scope>
    <source>
        <strain evidence="3 4">TK</strain>
    </source>
</reference>
<feature type="compositionally biased region" description="Basic residues" evidence="2">
    <location>
        <begin position="546"/>
        <end position="563"/>
    </location>
</feature>
<dbReference type="Pfam" id="PF01026">
    <property type="entry name" value="TatD_DNase"/>
    <property type="match status" value="1"/>
</dbReference>
<accession>A0A151Z881</accession>